<protein>
    <recommendedName>
        <fullName evidence="4">Lipoprotein</fullName>
    </recommendedName>
</protein>
<evidence type="ECO:0000313" key="3">
    <source>
        <dbReference type="Proteomes" id="UP000664052"/>
    </source>
</evidence>
<sequence length="435" mass="44017">MRTDMKRVGTKGQRAALVGALLAVVLGGTGCGDDECVTAFDCQEKNPVTEGQGWTCVDHVCRAVDLTPPDGGADAGSDGGTGSDAGTDGGTLPDGGTDPCASVPRDAKLGTLQLQAGFTAEESAELSPEVLAVVSTPGPTYSLFGLRVTAATRDLVALGTWPDVKPGASAIDTILAPADRANAANTFPSHFLAYDGTRLLTGYTKMEVNYPGVVSVVDPAAREEASYFDAKTSVSAVGTADAFFINGGPVDRVSNTLGVYALVTSARPYVAVKAVTFPSQGVGTSGLSAYSTNSIAVFGYAKTGAQAGDFVNVAHAVGNAKLTQAVADRTPVVLADEPAVDVGSDFNAAAAFGNGVAMARGANSAGVFDVTDVSRFSLTPGLAGNQPVSVGAREPVLTAADACTSVDLLSSLGSDLLVGVTDSNGRRLVRIRQGQ</sequence>
<comment type="caution">
    <text evidence="2">The sequence shown here is derived from an EMBL/GenBank/DDBJ whole genome shotgun (WGS) entry which is preliminary data.</text>
</comment>
<reference evidence="2 3" key="1">
    <citation type="submission" date="2021-02" db="EMBL/GenBank/DDBJ databases">
        <title>De Novo genome assembly of isolated myxobacteria.</title>
        <authorList>
            <person name="Stevens D.C."/>
        </authorList>
    </citation>
    <scope>NUCLEOTIDE SEQUENCE [LARGE SCALE GENOMIC DNA]</scope>
    <source>
        <strain evidence="2 3">ATCC 29039</strain>
    </source>
</reference>
<accession>A0ABS3DPA1</accession>
<dbReference type="EMBL" id="JAFIMU010000017">
    <property type="protein sequence ID" value="MBN8233170.1"/>
    <property type="molecule type" value="Genomic_DNA"/>
</dbReference>
<keyword evidence="3" id="KW-1185">Reference proteome</keyword>
<proteinExistence type="predicted"/>
<name>A0ABS3DPA1_9BACT</name>
<evidence type="ECO:0000256" key="1">
    <source>
        <dbReference type="SAM" id="MobiDB-lite"/>
    </source>
</evidence>
<dbReference type="Proteomes" id="UP000664052">
    <property type="component" value="Unassembled WGS sequence"/>
</dbReference>
<gene>
    <name evidence="2" type="ORF">JYK02_37220</name>
</gene>
<evidence type="ECO:0000313" key="2">
    <source>
        <dbReference type="EMBL" id="MBN8233170.1"/>
    </source>
</evidence>
<evidence type="ECO:0008006" key="4">
    <source>
        <dbReference type="Google" id="ProtNLM"/>
    </source>
</evidence>
<dbReference type="PROSITE" id="PS51257">
    <property type="entry name" value="PROKAR_LIPOPROTEIN"/>
    <property type="match status" value="1"/>
</dbReference>
<organism evidence="2 3">
    <name type="scientific">Corallococcus macrosporus</name>
    <dbReference type="NCBI Taxonomy" id="35"/>
    <lineage>
        <taxon>Bacteria</taxon>
        <taxon>Pseudomonadati</taxon>
        <taxon>Myxococcota</taxon>
        <taxon>Myxococcia</taxon>
        <taxon>Myxococcales</taxon>
        <taxon>Cystobacterineae</taxon>
        <taxon>Myxococcaceae</taxon>
        <taxon>Corallococcus</taxon>
    </lineage>
</organism>
<feature type="compositionally biased region" description="Gly residues" evidence="1">
    <location>
        <begin position="73"/>
        <end position="93"/>
    </location>
</feature>
<feature type="region of interest" description="Disordered" evidence="1">
    <location>
        <begin position="68"/>
        <end position="99"/>
    </location>
</feature>